<evidence type="ECO:0000256" key="1">
    <source>
        <dbReference type="SAM" id="MobiDB-lite"/>
    </source>
</evidence>
<dbReference type="RefSeq" id="WP_211207099.1">
    <property type="nucleotide sequence ID" value="NZ_JAWXXV010000001.1"/>
</dbReference>
<accession>A0ABU4PSC0</accession>
<protein>
    <submittedName>
        <fullName evidence="2">Uncharacterized protein</fullName>
    </submittedName>
</protein>
<keyword evidence="3" id="KW-1185">Reference proteome</keyword>
<dbReference type="Proteomes" id="UP001279660">
    <property type="component" value="Unassembled WGS sequence"/>
</dbReference>
<sequence length="58" mass="6517">MGKAKHWQREVWHHGHLHGRKRDIVGIADLVDRVEQPNGGIATTQAGLSENDDRRPIG</sequence>
<evidence type="ECO:0000313" key="3">
    <source>
        <dbReference type="Proteomes" id="UP001279660"/>
    </source>
</evidence>
<dbReference type="EMBL" id="JAWXXV010000001">
    <property type="protein sequence ID" value="MDX5984870.1"/>
    <property type="molecule type" value="Genomic_DNA"/>
</dbReference>
<comment type="caution">
    <text evidence="2">The sequence shown here is derived from an EMBL/GenBank/DDBJ whole genome shotgun (WGS) entry which is preliminary data.</text>
</comment>
<gene>
    <name evidence="2" type="ORF">SIL82_11405</name>
</gene>
<feature type="region of interest" description="Disordered" evidence="1">
    <location>
        <begin position="38"/>
        <end position="58"/>
    </location>
</feature>
<evidence type="ECO:0000313" key="2">
    <source>
        <dbReference type="EMBL" id="MDX5984870.1"/>
    </source>
</evidence>
<organism evidence="2 3">
    <name type="scientific">Sphingomonas echinoides</name>
    <dbReference type="NCBI Taxonomy" id="59803"/>
    <lineage>
        <taxon>Bacteria</taxon>
        <taxon>Pseudomonadati</taxon>
        <taxon>Pseudomonadota</taxon>
        <taxon>Alphaproteobacteria</taxon>
        <taxon>Sphingomonadales</taxon>
        <taxon>Sphingomonadaceae</taxon>
        <taxon>Sphingomonas</taxon>
    </lineage>
</organism>
<name>A0ABU4PSC0_9SPHN</name>
<proteinExistence type="predicted"/>
<reference evidence="2 3" key="1">
    <citation type="submission" date="2023-11" db="EMBL/GenBank/DDBJ databases">
        <title>MicrobeMod: A computational toolkit for identifying prokaryotic methylation and restriction-modification with nanopore sequencing.</title>
        <authorList>
            <person name="Crits-Christoph A."/>
            <person name="Kang S.C."/>
            <person name="Lee H."/>
            <person name="Ostrov N."/>
        </authorList>
    </citation>
    <scope>NUCLEOTIDE SEQUENCE [LARGE SCALE GENOMIC DNA]</scope>
    <source>
        <strain evidence="2 3">ATCC 14820</strain>
    </source>
</reference>